<dbReference type="InterPro" id="IPR025586">
    <property type="entry name" value="PcfJ"/>
</dbReference>
<comment type="caution">
    <text evidence="1">The sequence shown here is derived from an EMBL/GenBank/DDBJ whole genome shotgun (WGS) entry which is preliminary data.</text>
</comment>
<keyword evidence="2" id="KW-1185">Reference proteome</keyword>
<evidence type="ECO:0000313" key="2">
    <source>
        <dbReference type="Proteomes" id="UP000280066"/>
    </source>
</evidence>
<evidence type="ECO:0008006" key="3">
    <source>
        <dbReference type="Google" id="ProtNLM"/>
    </source>
</evidence>
<gene>
    <name evidence="1" type="ORF">EI290_19195</name>
</gene>
<organism evidence="1 2">
    <name type="scientific">Hymenobacter metallilatus</name>
    <dbReference type="NCBI Taxonomy" id="2493666"/>
    <lineage>
        <taxon>Bacteria</taxon>
        <taxon>Pseudomonadati</taxon>
        <taxon>Bacteroidota</taxon>
        <taxon>Cytophagia</taxon>
        <taxon>Cytophagales</taxon>
        <taxon>Hymenobacteraceae</taxon>
        <taxon>Hymenobacter</taxon>
    </lineage>
</organism>
<dbReference type="RefSeq" id="WP_125433285.1">
    <property type="nucleotide sequence ID" value="NZ_RWIS01000015.1"/>
</dbReference>
<evidence type="ECO:0000313" key="1">
    <source>
        <dbReference type="EMBL" id="RSK24779.1"/>
    </source>
</evidence>
<name>A0A428IZM9_9BACT</name>
<dbReference type="AlphaFoldDB" id="A0A428IZM9"/>
<reference evidence="1 2" key="1">
    <citation type="submission" date="2018-12" db="EMBL/GenBank/DDBJ databases">
        <authorList>
            <person name="Feng G."/>
            <person name="Zhu H."/>
        </authorList>
    </citation>
    <scope>NUCLEOTIDE SEQUENCE [LARGE SCALE GENOMIC DNA]</scope>
    <source>
        <strain evidence="1 2">9PBR-2</strain>
    </source>
</reference>
<dbReference type="Pfam" id="PF14284">
    <property type="entry name" value="PcfJ"/>
    <property type="match status" value="1"/>
</dbReference>
<accession>A0A428IZM9</accession>
<protein>
    <recommendedName>
        <fullName evidence="3">PcfJ-like protein</fullName>
    </recommendedName>
</protein>
<dbReference type="EMBL" id="RWIS01000015">
    <property type="protein sequence ID" value="RSK24779.1"/>
    <property type="molecule type" value="Genomic_DNA"/>
</dbReference>
<dbReference type="OrthoDB" id="8866982at2"/>
<proteinExistence type="predicted"/>
<dbReference type="Proteomes" id="UP000280066">
    <property type="component" value="Unassembled WGS sequence"/>
</dbReference>
<sequence>MSNRTKPLSAQAQATERALTVLANRPSSRKWSVLRQIQAICVGRSVAAVHALLEPDSVGALVYCHCLQGRPNAEQARARTALLALAAHTPHLFTEPRLVPALAALVRWYHCRRRELVEWQPRRRNVYRQLYSLVRHLFDEFGDVPGWVIEAWATGQLEQSGADMARLTLHLGRGQALRTFAELPETLSRRLEHEMRQAPYEYTLVQALRYAQLATRQALPLLEAVLATRFGRETSPDDAFWLRVVEFFRDAPMVDASQFGPVCEWLHVKRTVGTDGEPPQPGLSLKGRSMAAVLAQSGHWHRRTHRARRYWGYDVALHTAWSGLPVPDYAPTATGRIRIVQLRSYAELLEEGSAQKHCVSSYVYSCLRGQCGIFSLRINGVRALTLEVRANRQLVQVRGRENRRATEAERQWLEQWAAVAGLSLSATA</sequence>